<dbReference type="Proteomes" id="UP000266183">
    <property type="component" value="Chromosome"/>
</dbReference>
<dbReference type="PROSITE" id="PS51841">
    <property type="entry name" value="LTD"/>
    <property type="match status" value="1"/>
</dbReference>
<protein>
    <submittedName>
        <fullName evidence="2">DUF2278 family protein</fullName>
    </submittedName>
</protein>
<sequence>MPLRKYGVLMGKATDSMLASSSNEHFQIKIDAAGKPYRIAINVKSAVNPPEVLFYMDENFQHPILQDILDKNLVTGFTEIPSQSNSIALDFIRRNMFPTAAMKPIPFNKPGADNDLNEKLGFYVSQAISDSDARVYAFGERWGPEPGVKDKYFDFEPGNGIHDIHMNQGNSGQFKKDNGVYQDGGLFIHFPSRDKWIAIFIAFQVQAWHTDDKTGDPITGPPVVDPDQPESITPVRIIAAMVNPRVADVGNEYIILLNTADTPVNLQGWKIVDKSKTRFDTLGNVTIPGGDALRVPLSGQGAQLSNEGGIITLLNKQGLKVDGVTYTKTDASKTGQLVVF</sequence>
<dbReference type="SUPFAM" id="SSF74853">
    <property type="entry name" value="Lamin A/C globular tail domain"/>
    <property type="match status" value="1"/>
</dbReference>
<accession>A0A385SWT6</accession>
<feature type="domain" description="LTD" evidence="1">
    <location>
        <begin position="226"/>
        <end position="328"/>
    </location>
</feature>
<evidence type="ECO:0000259" key="1">
    <source>
        <dbReference type="PROSITE" id="PS51841"/>
    </source>
</evidence>
<dbReference type="InterPro" id="IPR001322">
    <property type="entry name" value="Lamin_tail_dom"/>
</dbReference>
<name>A0A385SWT6_9BACT</name>
<organism evidence="2 3">
    <name type="scientific">Chryseolinea soli</name>
    <dbReference type="NCBI Taxonomy" id="2321403"/>
    <lineage>
        <taxon>Bacteria</taxon>
        <taxon>Pseudomonadati</taxon>
        <taxon>Bacteroidota</taxon>
        <taxon>Cytophagia</taxon>
        <taxon>Cytophagales</taxon>
        <taxon>Fulvivirgaceae</taxon>
        <taxon>Chryseolinea</taxon>
    </lineage>
</organism>
<keyword evidence="3" id="KW-1185">Reference proteome</keyword>
<dbReference type="Pfam" id="PF00932">
    <property type="entry name" value="LTD"/>
    <property type="match status" value="1"/>
</dbReference>
<dbReference type="InterPro" id="IPR036415">
    <property type="entry name" value="Lamin_tail_dom_sf"/>
</dbReference>
<dbReference type="KEGG" id="chk:D4L85_32670"/>
<dbReference type="RefSeq" id="WP_119758297.1">
    <property type="nucleotide sequence ID" value="NZ_CP032382.1"/>
</dbReference>
<dbReference type="AlphaFoldDB" id="A0A385SWT6"/>
<reference evidence="3" key="1">
    <citation type="submission" date="2018-09" db="EMBL/GenBank/DDBJ databases">
        <title>Chryseolinea sp. KIS68-18 isolated from soil.</title>
        <authorList>
            <person name="Weon H.-Y."/>
            <person name="Kwon S.-W."/>
            <person name="Lee S.A."/>
        </authorList>
    </citation>
    <scope>NUCLEOTIDE SEQUENCE [LARGE SCALE GENOMIC DNA]</scope>
    <source>
        <strain evidence="3">KIS68-18</strain>
    </source>
</reference>
<proteinExistence type="predicted"/>
<evidence type="ECO:0000313" key="3">
    <source>
        <dbReference type="Proteomes" id="UP000266183"/>
    </source>
</evidence>
<dbReference type="InterPro" id="IPR019268">
    <property type="entry name" value="DUF2278"/>
</dbReference>
<dbReference type="EMBL" id="CP032382">
    <property type="protein sequence ID" value="AYB35046.1"/>
    <property type="molecule type" value="Genomic_DNA"/>
</dbReference>
<evidence type="ECO:0000313" key="2">
    <source>
        <dbReference type="EMBL" id="AYB35046.1"/>
    </source>
</evidence>
<dbReference type="OrthoDB" id="291334at2"/>
<gene>
    <name evidence="2" type="ORF">D4L85_32670</name>
</gene>
<dbReference type="Gene3D" id="2.60.40.1260">
    <property type="entry name" value="Lamin Tail domain"/>
    <property type="match status" value="1"/>
</dbReference>
<dbReference type="Pfam" id="PF10042">
    <property type="entry name" value="DUF2278"/>
    <property type="match status" value="1"/>
</dbReference>